<proteinExistence type="predicted"/>
<dbReference type="PaxDb" id="469381-Dpep_0002"/>
<dbReference type="Proteomes" id="UP000006427">
    <property type="component" value="Unassembled WGS sequence"/>
</dbReference>
<comment type="caution">
    <text evidence="1">The sequence shown here is derived from an EMBL/GenBank/DDBJ whole genome shotgun (WGS) entry which is preliminary data.</text>
</comment>
<dbReference type="AlphaFoldDB" id="D2Z278"/>
<evidence type="ECO:0000313" key="1">
    <source>
        <dbReference type="EMBL" id="EFC90034.1"/>
    </source>
</evidence>
<protein>
    <submittedName>
        <fullName evidence="1">Uncharacterized protein</fullName>
    </submittedName>
</protein>
<evidence type="ECO:0000313" key="3">
    <source>
        <dbReference type="Proteomes" id="UP000006427"/>
    </source>
</evidence>
<organism evidence="1 3">
    <name type="scientific">Dethiosulfovibrio peptidovorans DSM 11002</name>
    <dbReference type="NCBI Taxonomy" id="469381"/>
    <lineage>
        <taxon>Bacteria</taxon>
        <taxon>Thermotogati</taxon>
        <taxon>Synergistota</taxon>
        <taxon>Synergistia</taxon>
        <taxon>Synergistales</taxon>
        <taxon>Dethiosulfovibrionaceae</taxon>
        <taxon>Dethiosulfovibrio</taxon>
    </lineage>
</organism>
<reference evidence="1 3" key="1">
    <citation type="journal article" date="2010" name="Stand. Genomic Sci.">
        <title>Permanent draft genome sequence of Dethiosulfovibrio peptidovorans type strain (SEBR 4207).</title>
        <authorList>
            <person name="Labutti K."/>
            <person name="Mayilraj S."/>
            <person name="Clum A."/>
            <person name="Lucas S."/>
            <person name="Glavina Del Rio T."/>
            <person name="Nolan M."/>
            <person name="Tice H."/>
            <person name="Cheng J.F."/>
            <person name="Pitluck S."/>
            <person name="Liolios K."/>
            <person name="Ivanova N."/>
            <person name="Mavromatis K."/>
            <person name="Mikhailova N."/>
            <person name="Pati A."/>
            <person name="Goodwin L."/>
            <person name="Chen A."/>
            <person name="Palaniappan K."/>
            <person name="Land M."/>
            <person name="Hauser L."/>
            <person name="Chang Y.J."/>
            <person name="Jeffries C.D."/>
            <person name="Rohde M."/>
            <person name="Spring S."/>
            <person name="Goker M."/>
            <person name="Woyke T."/>
            <person name="Bristow J."/>
            <person name="Eisen J.A."/>
            <person name="Markowitz V."/>
            <person name="Hugenholtz P."/>
            <person name="Kyrpides N.C."/>
            <person name="Klenk H.P."/>
            <person name="Lapidus A."/>
        </authorList>
    </citation>
    <scope>NUCLEOTIDE SEQUENCE [LARGE SCALE GENOMIC DNA]</scope>
    <source>
        <strain evidence="1 3">DSM 11002</strain>
    </source>
</reference>
<dbReference type="EMBL" id="ABTR02000001">
    <property type="protein sequence ID" value="EFC90365.1"/>
    <property type="molecule type" value="Genomic_DNA"/>
</dbReference>
<sequence>MPIMQLRTSDDAYPLSRLDFGAIDTGTTSVQIGFRLWNDRPTQVSGELLGTADGARVSFATQFKPLVNHPEAPVAVKVDGSPATGVSVDHENGLIVFSSPPADGKVVTCDYAYSVGSTDANAVIVTMEQVAGVAGDGVTRSFPLPSRCLTPLKLLVGGVEIPEGTGFEIQDDGESLYIAEPPEANESVLFSYVDPVCQGGYYETRSSGLDNPYSQNDMADDAETAFFKLGGAFSVENRLVGTGDGSKKIFDTGTPLIREVSKVLVGGQEVTDYALNNVKGTITFGAAPAVDSEVRMDYSYERGHAIGNIRQWSGRRCFLRVSLPYDAPNSVLTARLRVISQ</sequence>
<evidence type="ECO:0000313" key="2">
    <source>
        <dbReference type="EMBL" id="EFC90365.1"/>
    </source>
</evidence>
<dbReference type="STRING" id="469381.Dpep_0002"/>
<gene>
    <name evidence="1" type="ORF">Dpep_0002</name>
    <name evidence="2" type="ORF">Dpep_0333</name>
</gene>
<keyword evidence="3" id="KW-1185">Reference proteome</keyword>
<dbReference type="EMBL" id="ABTR02000001">
    <property type="protein sequence ID" value="EFC90034.1"/>
    <property type="molecule type" value="Genomic_DNA"/>
</dbReference>
<accession>D2Z278</accession>
<dbReference type="OrthoDB" id="1685145at2"/>
<name>D2Z278_9BACT</name>